<gene>
    <name evidence="1" type="ORF">BTMF_LOCUS15718</name>
</gene>
<keyword evidence="2" id="KW-1185">Reference proteome</keyword>
<evidence type="ECO:0000313" key="1">
    <source>
        <dbReference type="EMBL" id="VDO55477.1"/>
    </source>
</evidence>
<reference evidence="1 2" key="2">
    <citation type="submission" date="2018-11" db="EMBL/GenBank/DDBJ databases">
        <authorList>
            <consortium name="Pathogen Informatics"/>
        </authorList>
    </citation>
    <scope>NUCLEOTIDE SEQUENCE [LARGE SCALE GENOMIC DNA]</scope>
</reference>
<dbReference type="WBParaSite" id="BTMF_0001775301-mRNA-1">
    <property type="protein sequence ID" value="BTMF_0001775301-mRNA-1"/>
    <property type="gene ID" value="BTMF_0001775301"/>
</dbReference>
<evidence type="ECO:0000313" key="3">
    <source>
        <dbReference type="WBParaSite" id="BTMF_0001775301-mRNA-1"/>
    </source>
</evidence>
<accession>A0A0R3RCI2</accession>
<evidence type="ECO:0000313" key="2">
    <source>
        <dbReference type="Proteomes" id="UP000280834"/>
    </source>
</evidence>
<dbReference type="AlphaFoldDB" id="A0A0R3RCI2"/>
<dbReference type="EMBL" id="UZAG01023015">
    <property type="protein sequence ID" value="VDO55477.1"/>
    <property type="molecule type" value="Genomic_DNA"/>
</dbReference>
<protein>
    <submittedName>
        <fullName evidence="1 3">Uncharacterized protein</fullName>
    </submittedName>
</protein>
<proteinExistence type="predicted"/>
<sequence>MQEILARLLDTSLKYTLANRSSTSGRLGSVVERIRHISVAPLILSTRFSSA</sequence>
<reference evidence="3" key="1">
    <citation type="submission" date="2017-02" db="UniProtKB">
        <authorList>
            <consortium name="WormBaseParasite"/>
        </authorList>
    </citation>
    <scope>IDENTIFICATION</scope>
</reference>
<name>A0A0R3RCI2_9BILA</name>
<organism evidence="3">
    <name type="scientific">Brugia timori</name>
    <dbReference type="NCBI Taxonomy" id="42155"/>
    <lineage>
        <taxon>Eukaryota</taxon>
        <taxon>Metazoa</taxon>
        <taxon>Ecdysozoa</taxon>
        <taxon>Nematoda</taxon>
        <taxon>Chromadorea</taxon>
        <taxon>Rhabditida</taxon>
        <taxon>Spirurina</taxon>
        <taxon>Spiruromorpha</taxon>
        <taxon>Filarioidea</taxon>
        <taxon>Onchocercidae</taxon>
        <taxon>Brugia</taxon>
    </lineage>
</organism>
<dbReference type="Proteomes" id="UP000280834">
    <property type="component" value="Unassembled WGS sequence"/>
</dbReference>